<evidence type="ECO:0000256" key="1">
    <source>
        <dbReference type="PIRNR" id="PIRNR029225"/>
    </source>
</evidence>
<evidence type="ECO:0000313" key="2">
    <source>
        <dbReference type="EMBL" id="PCS23535.1"/>
    </source>
</evidence>
<dbReference type="RefSeq" id="WP_097355810.1">
    <property type="nucleotide sequence ID" value="NZ_CAWNJE010000005.1"/>
</dbReference>
<gene>
    <name evidence="2" type="ORF">BTN49_0503</name>
</gene>
<protein>
    <recommendedName>
        <fullName evidence="1">DNA polymerase III subunit psi</fullName>
    </recommendedName>
</protein>
<dbReference type="InterPro" id="IPR004615">
    <property type="entry name" value="DNA_pol_III_psi"/>
</dbReference>
<dbReference type="GeneID" id="66950970"/>
<comment type="caution">
    <text evidence="2">The sequence shown here is derived from an EMBL/GenBank/DDBJ whole genome shotgun (WGS) entry which is preliminary data.</text>
</comment>
<dbReference type="EMBL" id="NBYY01000009">
    <property type="protein sequence ID" value="PCS23535.1"/>
    <property type="molecule type" value="Genomic_DNA"/>
</dbReference>
<evidence type="ECO:0000313" key="3">
    <source>
        <dbReference type="Proteomes" id="UP000219020"/>
    </source>
</evidence>
<keyword evidence="1 2" id="KW-0548">Nucleotidyltransferase</keyword>
<accession>A0A2A5T5S9</accession>
<dbReference type="GO" id="GO:0008408">
    <property type="term" value="F:3'-5' exonuclease activity"/>
    <property type="evidence" value="ECO:0007669"/>
    <property type="project" value="InterPro"/>
</dbReference>
<keyword evidence="1 2" id="KW-0808">Transferase</keyword>
<dbReference type="OrthoDB" id="5609147at2"/>
<keyword evidence="3" id="KW-1185">Reference proteome</keyword>
<reference evidence="3" key="1">
    <citation type="submission" date="2017-04" db="EMBL/GenBank/DDBJ databases">
        <title>Genome evolution of the luminous symbionts of deep sea anglerfish.</title>
        <authorList>
            <person name="Hendry T.A."/>
        </authorList>
    </citation>
    <scope>NUCLEOTIDE SEQUENCE [LARGE SCALE GENOMIC DNA]</scope>
</reference>
<dbReference type="Proteomes" id="UP000219020">
    <property type="component" value="Unassembled WGS sequence"/>
</dbReference>
<dbReference type="GO" id="GO:0003887">
    <property type="term" value="F:DNA-directed DNA polymerase activity"/>
    <property type="evidence" value="ECO:0007669"/>
    <property type="project" value="UniProtKB-KW"/>
</dbReference>
<organism evidence="2 3">
    <name type="scientific">Candidatus Enterovibrio escicola</name>
    <dbReference type="NCBI Taxonomy" id="1927127"/>
    <lineage>
        <taxon>Bacteria</taxon>
        <taxon>Pseudomonadati</taxon>
        <taxon>Pseudomonadota</taxon>
        <taxon>Gammaproteobacteria</taxon>
        <taxon>Vibrionales</taxon>
        <taxon>Vibrionaceae</taxon>
        <taxon>Enterovibrio</taxon>
    </lineage>
</organism>
<keyword evidence="1" id="KW-0235">DNA replication</keyword>
<dbReference type="AlphaFoldDB" id="A0A2A5T5S9"/>
<dbReference type="PIRSF" id="PIRSF029225">
    <property type="entry name" value="DNA_pol_III_psi"/>
    <property type="match status" value="1"/>
</dbReference>
<name>A0A2A5T5S9_9GAMM</name>
<dbReference type="Gene3D" id="3.40.50.10220">
    <property type="entry name" value="DNA polymerase III, psi subunit"/>
    <property type="match status" value="1"/>
</dbReference>
<dbReference type="GO" id="GO:0006260">
    <property type="term" value="P:DNA replication"/>
    <property type="evidence" value="ECO:0007669"/>
    <property type="project" value="UniProtKB-KW"/>
</dbReference>
<proteinExistence type="predicted"/>
<dbReference type="Pfam" id="PF03603">
    <property type="entry name" value="DNA_III_psi"/>
    <property type="match status" value="1"/>
</dbReference>
<sequence length="134" mass="15132">MNDLQRLKEMGIAVWELRRPDIYPNLYREIISLPLSCKLLLICDELSNEHDAWLFGKILASIGLLPDQALRLPPAALPHVGEHALSWCWFAGVKESDLSNLKGVKRLISPALSVLHGSPTEKKALWLQIRENES</sequence>
<dbReference type="InterPro" id="IPR036654">
    <property type="entry name" value="DNA_pol_III_psi_sf"/>
</dbReference>
<comment type="function">
    <text evidence="1">Part of the beta sliding clamp loading complex, which hydrolyzes ATP to load the beta clamp onto primed DNA to form the DNA replication pre-initiation complex. DNA polymerase III is a complex, multichain enzyme responsible for most of the replicative synthesis in bacteria. This DNA polymerase also exhibits 3' to 5' exonuclease activity.</text>
</comment>
<keyword evidence="1" id="KW-0239">DNA-directed DNA polymerase</keyword>
<dbReference type="SUPFAM" id="SSF102220">
    <property type="entry name" value="DNA polymerase III psi subunit"/>
    <property type="match status" value="1"/>
</dbReference>